<sequence length="110" mass="12795">MKFVHQDLAAGGWKQFSLEEQLANVGAEVGRAINWKNKGKLENSRNAFFASLELLYFTIDDPKNKNRLKELTRLYEVLGDYFMGENEFGSTEDNLNNYFLFFNFLARRGI</sequence>
<evidence type="ECO:0000313" key="2">
    <source>
        <dbReference type="Proteomes" id="UP000176253"/>
    </source>
</evidence>
<proteinExistence type="predicted"/>
<name>A0A1F6A2U8_9BACT</name>
<dbReference type="STRING" id="1798383.A3D78_07565"/>
<protein>
    <submittedName>
        <fullName evidence="1">Uncharacterized protein</fullName>
    </submittedName>
</protein>
<evidence type="ECO:0000313" key="1">
    <source>
        <dbReference type="EMBL" id="OGG19015.1"/>
    </source>
</evidence>
<reference evidence="1 2" key="1">
    <citation type="journal article" date="2016" name="Nat. Commun.">
        <title>Thousands of microbial genomes shed light on interconnected biogeochemical processes in an aquifer system.</title>
        <authorList>
            <person name="Anantharaman K."/>
            <person name="Brown C.T."/>
            <person name="Hug L.A."/>
            <person name="Sharon I."/>
            <person name="Castelle C.J."/>
            <person name="Probst A.J."/>
            <person name="Thomas B.C."/>
            <person name="Singh A."/>
            <person name="Wilkins M.J."/>
            <person name="Karaoz U."/>
            <person name="Brodie E.L."/>
            <person name="Williams K.H."/>
            <person name="Hubbard S.S."/>
            <person name="Banfield J.F."/>
        </authorList>
    </citation>
    <scope>NUCLEOTIDE SEQUENCE [LARGE SCALE GENOMIC DNA]</scope>
</reference>
<dbReference type="EMBL" id="MFJM01000008">
    <property type="protein sequence ID" value="OGG19015.1"/>
    <property type="molecule type" value="Genomic_DNA"/>
</dbReference>
<accession>A0A1F6A2U8</accession>
<comment type="caution">
    <text evidence="1">The sequence shown here is derived from an EMBL/GenBank/DDBJ whole genome shotgun (WGS) entry which is preliminary data.</text>
</comment>
<gene>
    <name evidence="1" type="ORF">A3D78_07565</name>
</gene>
<organism evidence="1 2">
    <name type="scientific">Candidatus Gottesmanbacteria bacterium RIFCSPHIGHO2_02_FULL_39_14</name>
    <dbReference type="NCBI Taxonomy" id="1798383"/>
    <lineage>
        <taxon>Bacteria</taxon>
        <taxon>Candidatus Gottesmaniibacteriota</taxon>
    </lineage>
</organism>
<dbReference type="Proteomes" id="UP000176253">
    <property type="component" value="Unassembled WGS sequence"/>
</dbReference>
<dbReference type="AlphaFoldDB" id="A0A1F6A2U8"/>